<dbReference type="GO" id="GO:0034452">
    <property type="term" value="F:dynactin binding"/>
    <property type="evidence" value="ECO:0007669"/>
    <property type="project" value="TreeGrafter"/>
</dbReference>
<dbReference type="GO" id="GO:0070840">
    <property type="term" value="F:dynein complex binding"/>
    <property type="evidence" value="ECO:0007669"/>
    <property type="project" value="InterPro"/>
</dbReference>
<feature type="compositionally biased region" description="Basic residues" evidence="4">
    <location>
        <begin position="901"/>
        <end position="913"/>
    </location>
</feature>
<feature type="compositionally biased region" description="Polar residues" evidence="4">
    <location>
        <begin position="314"/>
        <end position="324"/>
    </location>
</feature>
<dbReference type="GO" id="GO:0072393">
    <property type="term" value="P:microtubule anchoring at microtubule organizing center"/>
    <property type="evidence" value="ECO:0007669"/>
    <property type="project" value="TreeGrafter"/>
</dbReference>
<dbReference type="PANTHER" id="PTHR31233:SF12">
    <property type="entry name" value="BICAUDAL D HOMOLOG 2-LIKE"/>
    <property type="match status" value="1"/>
</dbReference>
<feature type="compositionally biased region" description="Basic and acidic residues" evidence="4">
    <location>
        <begin position="110"/>
        <end position="121"/>
    </location>
</feature>
<feature type="region of interest" description="Disordered" evidence="4">
    <location>
        <begin position="851"/>
        <end position="913"/>
    </location>
</feature>
<dbReference type="GO" id="GO:0070507">
    <property type="term" value="P:regulation of microtubule cytoskeleton organization"/>
    <property type="evidence" value="ECO:0007669"/>
    <property type="project" value="TreeGrafter"/>
</dbReference>
<proteinExistence type="inferred from homology"/>
<feature type="compositionally biased region" description="Basic and acidic residues" evidence="4">
    <location>
        <begin position="742"/>
        <end position="753"/>
    </location>
</feature>
<feature type="region of interest" description="Disordered" evidence="4">
    <location>
        <begin position="679"/>
        <end position="706"/>
    </location>
</feature>
<comment type="similarity">
    <text evidence="1">Belongs to the BicD family.</text>
</comment>
<reference evidence="5" key="1">
    <citation type="submission" date="2023-05" db="EMBL/GenBank/DDBJ databases">
        <title>High-quality long-read genome of Scophthalmus maximus.</title>
        <authorList>
            <person name="Lien S."/>
            <person name="Martinez P."/>
        </authorList>
    </citation>
    <scope>NUCLEOTIDE SEQUENCE [LARGE SCALE GENOMIC DNA]</scope>
</reference>
<sequence length="913" mass="101009">GECREENLLQETATKEHWGLGHLRDEMKEFKVRELRQLQDNGELEEENISLQKQVSVLKENQVEFESMKLELSQKNEEQEELRAQADESARLREITEMQLDEALEALKEEREQKNSLRRELSSLTLHPFDTDSGYNNGPGSAPGSAHPPHSGGSKSNGLIHCCSTPRTSDVFLRAPASGLVSDLLSELHFSDSQKLKQQLLQAEREKSSLTNKVEELQMQLVMSRQALGQQEDKVGSLTKQLEAVQSSQQHNQEDGADDDGMDEVGGDGVFDYEVDTKSKEVLEARMRELDTTRWSSGTSRRRIAGGLRPRSLPTRSASASSPADKTRSALATWRKIGATRKVAIDSEGHLSVAQEELLAFSEELSNLYHHICVCNNLTPKRVTLDYYRDGARAGGVGSSVRRAHHVFAQQNSQKKPRDMFTSKAAALQFMGEVDSAGATGDSPSCPGSPTLDFRDPSNVSNLVAVIRCQIKHLRVAVDLCRQRGAMPYSGLMVSGESERDAESLMEEVLKLKSLLSTKREQIATLRTVLKANKQTAELALSNLKTKYETEKSMVSETMMKLRNELKALKEDAATFSSLRVMFASRCDQYVTQLDEMQRQLAAAEDEKKTLNSLLRMAIQQKLALTQRLEDLELATKSGRASRSPRSSPARPPLRSSPRASPVLGVPAMATHHLRALTRSLHTSPVRTPLSVCPDSLTGSRRRRGEALPRDATFIRSRSVSDNLNGRSLARNGSTGSVNGEEMVKTQVRDSRKGGSGRRASAPARQDTFITARVLPSSFFSPSVENLTSSRALCVNPNKHGAWSEIKQKPDLIPNVDISVRGKRPPAQGSDSSRRSTVLRNSLSAQIDVKRSACPSVQTRTTSRESRRRSSTCTGRAVEESHADVSQSSDHRAQTSSCRARSSHSKSSRPRRH</sequence>
<dbReference type="Pfam" id="PF09730">
    <property type="entry name" value="BicD"/>
    <property type="match status" value="2"/>
</dbReference>
<feature type="coiled-coil region" evidence="3">
    <location>
        <begin position="552"/>
        <end position="635"/>
    </location>
</feature>
<feature type="region of interest" description="Disordered" evidence="4">
    <location>
        <begin position="814"/>
        <end position="838"/>
    </location>
</feature>
<dbReference type="Gene3D" id="6.10.250.2470">
    <property type="match status" value="1"/>
</dbReference>
<gene>
    <name evidence="5" type="primary">zgc:162200</name>
</gene>
<accession>A0A8D3AN36</accession>
<feature type="region of interest" description="Disordered" evidence="4">
    <location>
        <begin position="724"/>
        <end position="765"/>
    </location>
</feature>
<feature type="compositionally biased region" description="Acidic residues" evidence="4">
    <location>
        <begin position="255"/>
        <end position="270"/>
    </location>
</feature>
<evidence type="ECO:0000313" key="5">
    <source>
        <dbReference type="Ensembl" id="ENSSMAP00000020792.2"/>
    </source>
</evidence>
<keyword evidence="2 3" id="KW-0175">Coiled coil</keyword>
<feature type="compositionally biased region" description="Basic and acidic residues" evidence="4">
    <location>
        <begin position="877"/>
        <end position="893"/>
    </location>
</feature>
<feature type="region of interest" description="Disordered" evidence="4">
    <location>
        <begin position="635"/>
        <end position="665"/>
    </location>
</feature>
<feature type="compositionally biased region" description="Low complexity" evidence="4">
    <location>
        <begin position="641"/>
        <end position="662"/>
    </location>
</feature>
<evidence type="ECO:0000313" key="6">
    <source>
        <dbReference type="Proteomes" id="UP000694558"/>
    </source>
</evidence>
<evidence type="ECO:0000256" key="3">
    <source>
        <dbReference type="SAM" id="Coils"/>
    </source>
</evidence>
<dbReference type="GO" id="GO:0005829">
    <property type="term" value="C:cytosol"/>
    <property type="evidence" value="ECO:0007669"/>
    <property type="project" value="TreeGrafter"/>
</dbReference>
<feature type="compositionally biased region" description="Polar residues" evidence="4">
    <location>
        <begin position="829"/>
        <end position="838"/>
    </location>
</feature>
<dbReference type="GO" id="GO:0008093">
    <property type="term" value="F:cytoskeletal anchor activity"/>
    <property type="evidence" value="ECO:0007669"/>
    <property type="project" value="InterPro"/>
</dbReference>
<dbReference type="AlphaFoldDB" id="A0A8D3AN36"/>
<protein>
    <submittedName>
        <fullName evidence="5">Uncharacterized protein</fullName>
    </submittedName>
</protein>
<feature type="coiled-coil region" evidence="3">
    <location>
        <begin position="193"/>
        <end position="234"/>
    </location>
</feature>
<dbReference type="InterPro" id="IPR018477">
    <property type="entry name" value="BICD"/>
</dbReference>
<dbReference type="GeneTree" id="ENSGT00940000154471"/>
<evidence type="ECO:0000256" key="1">
    <source>
        <dbReference type="ARBA" id="ARBA00010061"/>
    </source>
</evidence>
<name>A0A8D3AN36_SCOMX</name>
<dbReference type="GO" id="GO:0005794">
    <property type="term" value="C:Golgi apparatus"/>
    <property type="evidence" value="ECO:0007669"/>
    <property type="project" value="TreeGrafter"/>
</dbReference>
<feature type="region of interest" description="Disordered" evidence="4">
    <location>
        <begin position="292"/>
        <end position="327"/>
    </location>
</feature>
<organism evidence="5 6">
    <name type="scientific">Scophthalmus maximus</name>
    <name type="common">Turbot</name>
    <name type="synonym">Psetta maxima</name>
    <dbReference type="NCBI Taxonomy" id="52904"/>
    <lineage>
        <taxon>Eukaryota</taxon>
        <taxon>Metazoa</taxon>
        <taxon>Chordata</taxon>
        <taxon>Craniata</taxon>
        <taxon>Vertebrata</taxon>
        <taxon>Euteleostomi</taxon>
        <taxon>Actinopterygii</taxon>
        <taxon>Neopterygii</taxon>
        <taxon>Teleostei</taxon>
        <taxon>Neoteleostei</taxon>
        <taxon>Acanthomorphata</taxon>
        <taxon>Carangaria</taxon>
        <taxon>Pleuronectiformes</taxon>
        <taxon>Pleuronectoidei</taxon>
        <taxon>Scophthalmidae</taxon>
        <taxon>Scophthalmus</taxon>
    </lineage>
</organism>
<feature type="compositionally biased region" description="Polar residues" evidence="4">
    <location>
        <begin position="724"/>
        <end position="738"/>
    </location>
</feature>
<feature type="region of interest" description="Disordered" evidence="4">
    <location>
        <begin position="110"/>
        <end position="158"/>
    </location>
</feature>
<dbReference type="Ensembl" id="ENSSMAT00000021043.2">
    <property type="protein sequence ID" value="ENSSMAP00000020792.2"/>
    <property type="gene ID" value="ENSSMAG00000012708.2"/>
</dbReference>
<evidence type="ECO:0000256" key="2">
    <source>
        <dbReference type="ARBA" id="ARBA00023054"/>
    </source>
</evidence>
<feature type="compositionally biased region" description="Polar residues" evidence="4">
    <location>
        <begin position="242"/>
        <end position="251"/>
    </location>
</feature>
<dbReference type="Proteomes" id="UP000694558">
    <property type="component" value="Chromosome 11"/>
</dbReference>
<reference evidence="5" key="2">
    <citation type="submission" date="2025-08" db="UniProtKB">
        <authorList>
            <consortium name="Ensembl"/>
        </authorList>
    </citation>
    <scope>IDENTIFICATION</scope>
</reference>
<feature type="compositionally biased region" description="Low complexity" evidence="4">
    <location>
        <begin position="138"/>
        <end position="154"/>
    </location>
</feature>
<evidence type="ECO:0000256" key="4">
    <source>
        <dbReference type="SAM" id="MobiDB-lite"/>
    </source>
</evidence>
<feature type="region of interest" description="Disordered" evidence="4">
    <location>
        <begin position="242"/>
        <end position="270"/>
    </location>
</feature>
<dbReference type="PANTHER" id="PTHR31233">
    <property type="entry name" value="BICAUDAL D FAMILY MEMBER"/>
    <property type="match status" value="1"/>
</dbReference>